<evidence type="ECO:0000313" key="2">
    <source>
        <dbReference type="Proteomes" id="UP000244224"/>
    </source>
</evidence>
<dbReference type="OrthoDB" id="7857895at2"/>
<reference evidence="1 2" key="1">
    <citation type="submission" date="2018-04" db="EMBL/GenBank/DDBJ databases">
        <title>Genomic Encyclopedia of Archaeal and Bacterial Type Strains, Phase II (KMG-II): from individual species to whole genera.</title>
        <authorList>
            <person name="Goeker M."/>
        </authorList>
    </citation>
    <scope>NUCLEOTIDE SEQUENCE [LARGE SCALE GENOMIC DNA]</scope>
    <source>
        <strain evidence="1 2">DSM 21823</strain>
    </source>
</reference>
<dbReference type="AlphaFoldDB" id="A0A2T6B0I2"/>
<name>A0A2T6B0I2_9RHOB</name>
<comment type="caution">
    <text evidence="1">The sequence shown here is derived from an EMBL/GenBank/DDBJ whole genome shotgun (WGS) entry which is preliminary data.</text>
</comment>
<proteinExistence type="predicted"/>
<sequence>MQDIAHLASVRVEAPSDFTFGHLADGRKLGRWALGSMDLQPEAEPGLWRGVSLFDGSEAAVEIRPHPDLGLIDFHLGAAGARVPRVSIRVTPGPDWGLPAGACLVAMTTWRAGWMDDDRWMRTRKTHELEVLLFKAQIETDWHAA</sequence>
<dbReference type="Proteomes" id="UP000244224">
    <property type="component" value="Unassembled WGS sequence"/>
</dbReference>
<organism evidence="1 2">
    <name type="scientific">Gemmobacter caeni</name>
    <dbReference type="NCBI Taxonomy" id="589035"/>
    <lineage>
        <taxon>Bacteria</taxon>
        <taxon>Pseudomonadati</taxon>
        <taxon>Pseudomonadota</taxon>
        <taxon>Alphaproteobacteria</taxon>
        <taxon>Rhodobacterales</taxon>
        <taxon>Paracoccaceae</taxon>
        <taxon>Gemmobacter</taxon>
    </lineage>
</organism>
<dbReference type="SUPFAM" id="SSF55961">
    <property type="entry name" value="Bet v1-like"/>
    <property type="match status" value="1"/>
</dbReference>
<gene>
    <name evidence="1" type="ORF">C8N34_107170</name>
</gene>
<protein>
    <recommendedName>
        <fullName evidence="3">Activator of Hsp90 ATPase-like protein</fullName>
    </recommendedName>
</protein>
<dbReference type="RefSeq" id="WP_108129151.1">
    <property type="nucleotide sequence ID" value="NZ_QBKP01000007.1"/>
</dbReference>
<dbReference type="EMBL" id="QBKP01000007">
    <property type="protein sequence ID" value="PTX49523.1"/>
    <property type="molecule type" value="Genomic_DNA"/>
</dbReference>
<evidence type="ECO:0000313" key="1">
    <source>
        <dbReference type="EMBL" id="PTX49523.1"/>
    </source>
</evidence>
<evidence type="ECO:0008006" key="3">
    <source>
        <dbReference type="Google" id="ProtNLM"/>
    </source>
</evidence>
<dbReference type="InterPro" id="IPR023393">
    <property type="entry name" value="START-like_dom_sf"/>
</dbReference>
<accession>A0A2T6B0I2</accession>
<dbReference type="Gene3D" id="3.30.530.20">
    <property type="match status" value="1"/>
</dbReference>
<keyword evidence="2" id="KW-1185">Reference proteome</keyword>